<dbReference type="EMBL" id="BAAAZO010000001">
    <property type="protein sequence ID" value="GAA3596674.1"/>
    <property type="molecule type" value="Genomic_DNA"/>
</dbReference>
<dbReference type="PRINTS" id="PR00070">
    <property type="entry name" value="DHFR"/>
</dbReference>
<evidence type="ECO:0000256" key="8">
    <source>
        <dbReference type="RuleBase" id="RU004474"/>
    </source>
</evidence>
<protein>
    <recommendedName>
        <fullName evidence="3 7">Dihydrofolate reductase</fullName>
        <ecNumber evidence="3 7">1.5.1.3</ecNumber>
    </recommendedName>
</protein>
<dbReference type="Gene3D" id="3.40.430.10">
    <property type="entry name" value="Dihydrofolate Reductase, subunit A"/>
    <property type="match status" value="1"/>
</dbReference>
<comment type="caution">
    <text evidence="10">The sequence shown here is derived from an EMBL/GenBank/DDBJ whole genome shotgun (WGS) entry which is preliminary data.</text>
</comment>
<dbReference type="InterPro" id="IPR001796">
    <property type="entry name" value="DHFR_dom"/>
</dbReference>
<keyword evidence="4 7" id="KW-0554">One-carbon metabolism</keyword>
<name>A0ABP6Z1U7_9ACTN</name>
<dbReference type="SUPFAM" id="SSF53597">
    <property type="entry name" value="Dihydrofolate reductase-like"/>
    <property type="match status" value="1"/>
</dbReference>
<evidence type="ECO:0000256" key="2">
    <source>
        <dbReference type="ARBA" id="ARBA00009539"/>
    </source>
</evidence>
<evidence type="ECO:0000256" key="1">
    <source>
        <dbReference type="ARBA" id="ARBA00004903"/>
    </source>
</evidence>
<gene>
    <name evidence="10" type="ORF">GCM10022223_09900</name>
</gene>
<dbReference type="PANTHER" id="PTHR48069">
    <property type="entry name" value="DIHYDROFOLATE REDUCTASE"/>
    <property type="match status" value="1"/>
</dbReference>
<keyword evidence="6 7" id="KW-0560">Oxidoreductase</keyword>
<dbReference type="PANTHER" id="PTHR48069:SF3">
    <property type="entry name" value="DIHYDROFOLATE REDUCTASE"/>
    <property type="match status" value="1"/>
</dbReference>
<dbReference type="PROSITE" id="PS00075">
    <property type="entry name" value="DHFR_1"/>
    <property type="match status" value="1"/>
</dbReference>
<dbReference type="InterPro" id="IPR017925">
    <property type="entry name" value="DHFR_CS"/>
</dbReference>
<evidence type="ECO:0000313" key="10">
    <source>
        <dbReference type="EMBL" id="GAA3596674.1"/>
    </source>
</evidence>
<dbReference type="PIRSF" id="PIRSF000194">
    <property type="entry name" value="DHFR"/>
    <property type="match status" value="1"/>
</dbReference>
<proteinExistence type="inferred from homology"/>
<dbReference type="InterPro" id="IPR012259">
    <property type="entry name" value="DHFR"/>
</dbReference>
<dbReference type="CDD" id="cd00209">
    <property type="entry name" value="DHFR"/>
    <property type="match status" value="1"/>
</dbReference>
<dbReference type="InterPro" id="IPR024072">
    <property type="entry name" value="DHFR-like_dom_sf"/>
</dbReference>
<sequence length="160" mass="17702">MTLSLIWAQARGGVIGRDGDIPWHVPEDQANFRRLTRGCAVIMGRATWDSLPERFRPLPDRVNVVITRDPSWKADGAVVAHTARQARELAGDGDVWVIGGGAVYAEYLPAADQLVVTEVDLDPAGDTYAPETGPGWAPDAGDWLESRTGIRYRFITYRRR</sequence>
<dbReference type="Pfam" id="PF00186">
    <property type="entry name" value="DHFR_1"/>
    <property type="match status" value="1"/>
</dbReference>
<dbReference type="Proteomes" id="UP001501074">
    <property type="component" value="Unassembled WGS sequence"/>
</dbReference>
<comment type="similarity">
    <text evidence="2 7 8">Belongs to the dihydrofolate reductase family.</text>
</comment>
<evidence type="ECO:0000256" key="7">
    <source>
        <dbReference type="PIRNR" id="PIRNR000194"/>
    </source>
</evidence>
<accession>A0ABP6Z1U7</accession>
<comment type="catalytic activity">
    <reaction evidence="7">
        <text>(6S)-5,6,7,8-tetrahydrofolate + NADP(+) = 7,8-dihydrofolate + NADPH + H(+)</text>
        <dbReference type="Rhea" id="RHEA:15009"/>
        <dbReference type="ChEBI" id="CHEBI:15378"/>
        <dbReference type="ChEBI" id="CHEBI:57451"/>
        <dbReference type="ChEBI" id="CHEBI:57453"/>
        <dbReference type="ChEBI" id="CHEBI:57783"/>
        <dbReference type="ChEBI" id="CHEBI:58349"/>
        <dbReference type="EC" id="1.5.1.3"/>
    </reaction>
</comment>
<reference evidence="11" key="1">
    <citation type="journal article" date="2019" name="Int. J. Syst. Evol. Microbiol.">
        <title>The Global Catalogue of Microorganisms (GCM) 10K type strain sequencing project: providing services to taxonomists for standard genome sequencing and annotation.</title>
        <authorList>
            <consortium name="The Broad Institute Genomics Platform"/>
            <consortium name="The Broad Institute Genome Sequencing Center for Infectious Disease"/>
            <person name="Wu L."/>
            <person name="Ma J."/>
        </authorList>
    </citation>
    <scope>NUCLEOTIDE SEQUENCE [LARGE SCALE GENOMIC DNA]</scope>
    <source>
        <strain evidence="11">JCM 16902</strain>
    </source>
</reference>
<keyword evidence="11" id="KW-1185">Reference proteome</keyword>
<feature type="domain" description="DHFR" evidence="9">
    <location>
        <begin position="2"/>
        <end position="159"/>
    </location>
</feature>
<comment type="pathway">
    <text evidence="1 7">Cofactor biosynthesis; tetrahydrofolate biosynthesis; 5,6,7,8-tetrahydrofolate from 7,8-dihydrofolate: step 1/1.</text>
</comment>
<evidence type="ECO:0000256" key="4">
    <source>
        <dbReference type="ARBA" id="ARBA00022563"/>
    </source>
</evidence>
<organism evidence="10 11">
    <name type="scientific">Kineosporia mesophila</name>
    <dbReference type="NCBI Taxonomy" id="566012"/>
    <lineage>
        <taxon>Bacteria</taxon>
        <taxon>Bacillati</taxon>
        <taxon>Actinomycetota</taxon>
        <taxon>Actinomycetes</taxon>
        <taxon>Kineosporiales</taxon>
        <taxon>Kineosporiaceae</taxon>
        <taxon>Kineosporia</taxon>
    </lineage>
</organism>
<evidence type="ECO:0000259" key="9">
    <source>
        <dbReference type="PROSITE" id="PS51330"/>
    </source>
</evidence>
<dbReference type="EC" id="1.5.1.3" evidence="3 7"/>
<evidence type="ECO:0000256" key="6">
    <source>
        <dbReference type="ARBA" id="ARBA00023002"/>
    </source>
</evidence>
<keyword evidence="5 7" id="KW-0521">NADP</keyword>
<dbReference type="RefSeq" id="WP_231487877.1">
    <property type="nucleotide sequence ID" value="NZ_BAAAZO010000001.1"/>
</dbReference>
<comment type="function">
    <text evidence="7">Key enzyme in folate metabolism. Catalyzes an essential reaction for de novo glycine and purine synthesis, and for DNA precursor synthesis.</text>
</comment>
<evidence type="ECO:0000313" key="11">
    <source>
        <dbReference type="Proteomes" id="UP001501074"/>
    </source>
</evidence>
<evidence type="ECO:0000256" key="3">
    <source>
        <dbReference type="ARBA" id="ARBA00012856"/>
    </source>
</evidence>
<dbReference type="PROSITE" id="PS51330">
    <property type="entry name" value="DHFR_2"/>
    <property type="match status" value="1"/>
</dbReference>
<evidence type="ECO:0000256" key="5">
    <source>
        <dbReference type="ARBA" id="ARBA00022857"/>
    </source>
</evidence>